<evidence type="ECO:0000259" key="13">
    <source>
        <dbReference type="PROSITE" id="PS51192"/>
    </source>
</evidence>
<reference evidence="17 18" key="2">
    <citation type="submission" date="2025-05" db="UniProtKB">
        <authorList>
            <consortium name="RefSeq"/>
        </authorList>
    </citation>
    <scope>NUCLEOTIDE SEQUENCE [LARGE SCALE GENOMIC DNA]</scope>
</reference>
<dbReference type="PROSITE" id="PS51194">
    <property type="entry name" value="HELICASE_CTER"/>
    <property type="match status" value="1"/>
</dbReference>
<evidence type="ECO:0000256" key="1">
    <source>
        <dbReference type="ARBA" id="ARBA00012552"/>
    </source>
</evidence>
<dbReference type="InterPro" id="IPR011545">
    <property type="entry name" value="DEAD/DEAH_box_helicase_dom"/>
</dbReference>
<evidence type="ECO:0000259" key="14">
    <source>
        <dbReference type="PROSITE" id="PS51194"/>
    </source>
</evidence>
<dbReference type="InterPro" id="IPR014014">
    <property type="entry name" value="RNA_helicase_DEAD_Q_motif"/>
</dbReference>
<dbReference type="PROSITE" id="PS51195">
    <property type="entry name" value="Q_MOTIF"/>
    <property type="match status" value="1"/>
</dbReference>
<keyword evidence="3 12" id="KW-0547">Nucleotide-binding</keyword>
<name>T2MDB0_HYDVU</name>
<evidence type="ECO:0000256" key="3">
    <source>
        <dbReference type="ARBA" id="ARBA00022741"/>
    </source>
</evidence>
<feature type="domain" description="Helicase ATP-binding" evidence="13">
    <location>
        <begin position="67"/>
        <end position="237"/>
    </location>
</feature>
<protein>
    <recommendedName>
        <fullName evidence="1">RNA helicase</fullName>
        <ecNumber evidence="1">3.6.4.13</ecNumber>
    </recommendedName>
</protein>
<dbReference type="InterPro" id="IPR027417">
    <property type="entry name" value="P-loop_NTPase"/>
</dbReference>
<dbReference type="SMART" id="SM00487">
    <property type="entry name" value="DEXDc"/>
    <property type="match status" value="1"/>
</dbReference>
<evidence type="ECO:0000256" key="5">
    <source>
        <dbReference type="ARBA" id="ARBA00022806"/>
    </source>
</evidence>
<feature type="domain" description="Helicase C-terminal" evidence="14">
    <location>
        <begin position="248"/>
        <end position="409"/>
    </location>
</feature>
<dbReference type="GO" id="GO:0005524">
    <property type="term" value="F:ATP binding"/>
    <property type="evidence" value="ECO:0007669"/>
    <property type="project" value="UniProtKB-KW"/>
</dbReference>
<keyword evidence="8" id="KW-0648">Protein biosynthesis</keyword>
<evidence type="ECO:0000256" key="7">
    <source>
        <dbReference type="ARBA" id="ARBA00022884"/>
    </source>
</evidence>
<dbReference type="CDD" id="cd18787">
    <property type="entry name" value="SF2_C_DEAD"/>
    <property type="match status" value="1"/>
</dbReference>
<dbReference type="SUPFAM" id="SSF52540">
    <property type="entry name" value="P-loop containing nucleoside triphosphate hydrolases"/>
    <property type="match status" value="2"/>
</dbReference>
<keyword evidence="2 16" id="KW-0396">Initiation factor</keyword>
<dbReference type="GO" id="GO:0003723">
    <property type="term" value="F:RNA binding"/>
    <property type="evidence" value="ECO:0007669"/>
    <property type="project" value="UniProtKB-KW"/>
</dbReference>
<evidence type="ECO:0000256" key="6">
    <source>
        <dbReference type="ARBA" id="ARBA00022840"/>
    </source>
</evidence>
<feature type="domain" description="DEAD-box RNA helicase Q" evidence="15">
    <location>
        <begin position="36"/>
        <end position="64"/>
    </location>
</feature>
<keyword evidence="4 12" id="KW-0378">Hydrolase</keyword>
<evidence type="ECO:0000256" key="11">
    <source>
        <dbReference type="PROSITE-ProRule" id="PRU00552"/>
    </source>
</evidence>
<dbReference type="RefSeq" id="XP_002163229.1">
    <property type="nucleotide sequence ID" value="XM_002163193.3"/>
</dbReference>
<dbReference type="InterPro" id="IPR000629">
    <property type="entry name" value="RNA-helicase_DEAD-box_CS"/>
</dbReference>
<dbReference type="GO" id="GO:0016787">
    <property type="term" value="F:hydrolase activity"/>
    <property type="evidence" value="ECO:0007669"/>
    <property type="project" value="UniProtKB-KW"/>
</dbReference>
<dbReference type="CDD" id="cd18046">
    <property type="entry name" value="DEADc_EIF4AII_EIF4AI_DDX2"/>
    <property type="match status" value="1"/>
</dbReference>
<dbReference type="Pfam" id="PF00270">
    <property type="entry name" value="DEAD"/>
    <property type="match status" value="1"/>
</dbReference>
<evidence type="ECO:0000256" key="4">
    <source>
        <dbReference type="ARBA" id="ARBA00022801"/>
    </source>
</evidence>
<feature type="short sequence motif" description="Q motif" evidence="11">
    <location>
        <begin position="36"/>
        <end position="64"/>
    </location>
</feature>
<evidence type="ECO:0000256" key="10">
    <source>
        <dbReference type="ARBA" id="ARBA00047984"/>
    </source>
</evidence>
<dbReference type="OrthoDB" id="10265785at2759"/>
<dbReference type="EMBL" id="HAAD01003857">
    <property type="protein sequence ID" value="CDG70089.1"/>
    <property type="molecule type" value="mRNA"/>
</dbReference>
<dbReference type="InterPro" id="IPR014001">
    <property type="entry name" value="Helicase_ATP-bd"/>
</dbReference>
<keyword evidence="17" id="KW-1185">Reference proteome</keyword>
<dbReference type="KEGG" id="hmg:100211221"/>
<keyword evidence="7" id="KW-0694">RNA-binding</keyword>
<evidence type="ECO:0000313" key="16">
    <source>
        <dbReference type="EMBL" id="CDG70089.1"/>
    </source>
</evidence>
<accession>T2MDB0</accession>
<dbReference type="OMA" id="FGCQALV"/>
<comment type="similarity">
    <text evidence="9">Belongs to the DEAD box helicase family. eIF4A subfamily.</text>
</comment>
<dbReference type="RefSeq" id="XP_065644530.1">
    <property type="nucleotide sequence ID" value="XM_065788458.1"/>
</dbReference>
<dbReference type="GO" id="GO:0003724">
    <property type="term" value="F:RNA helicase activity"/>
    <property type="evidence" value="ECO:0007669"/>
    <property type="project" value="UniProtKB-EC"/>
</dbReference>
<dbReference type="FunFam" id="3.40.50.300:FF:000089">
    <property type="entry name" value="Eukaryotic initiation factor 4A-II"/>
    <property type="match status" value="1"/>
</dbReference>
<evidence type="ECO:0000259" key="15">
    <source>
        <dbReference type="PROSITE" id="PS51195"/>
    </source>
</evidence>
<dbReference type="AlphaFoldDB" id="T2MDB0"/>
<dbReference type="SMART" id="SM00490">
    <property type="entry name" value="HELICc"/>
    <property type="match status" value="1"/>
</dbReference>
<evidence type="ECO:0000313" key="18">
    <source>
        <dbReference type="RefSeq" id="XP_065644530.1"/>
    </source>
</evidence>
<dbReference type="PROSITE" id="PS00039">
    <property type="entry name" value="DEAD_ATP_HELICASE"/>
    <property type="match status" value="1"/>
</dbReference>
<evidence type="ECO:0000313" key="17">
    <source>
        <dbReference type="Proteomes" id="UP001652625"/>
    </source>
</evidence>
<dbReference type="PROSITE" id="PS51192">
    <property type="entry name" value="HELICASE_ATP_BIND_1"/>
    <property type="match status" value="1"/>
</dbReference>
<organism evidence="16">
    <name type="scientific">Hydra vulgaris</name>
    <name type="common">Hydra</name>
    <name type="synonym">Hydra attenuata</name>
    <dbReference type="NCBI Taxonomy" id="6087"/>
    <lineage>
        <taxon>Eukaryota</taxon>
        <taxon>Metazoa</taxon>
        <taxon>Cnidaria</taxon>
        <taxon>Hydrozoa</taxon>
        <taxon>Hydroidolina</taxon>
        <taxon>Anthoathecata</taxon>
        <taxon>Aplanulata</taxon>
        <taxon>Hydridae</taxon>
        <taxon>Hydra</taxon>
    </lineage>
</organism>
<dbReference type="PANTHER" id="PTHR47958">
    <property type="entry name" value="ATP-DEPENDENT RNA HELICASE DBP3"/>
    <property type="match status" value="1"/>
</dbReference>
<sequence>MSEDYYQSQPDYDESKLLTTEGDGTIIKSTWTEVIDNFDDMNLQENLLRGIFAYGFEKPSAIQQRAIMPAIKGYDVIAQAQSGTGKTATFSIAILQKLDLSNFNAQALVLAPTRELAQQIQKVIMALGDYQKVKVHGCIGGTAVRQDLDVLNAGVHVVVGTPGRVFDMISRGALNTDSLKMFILDEADEMLSRGFKDQIYDVFRRLPSSIQVILLSATMPDDVLEVTKRFMRDPINILVKKEELTLEGIKQFFINVEKEEWKLETLTDLYDTMTITQAVIFLNTRRKVDWLKEKLNEKLFTVSSMHGDMDQSERDLIMKEFRSGSSRVLITTDLLARGIDVQQVSLVINYDLPTNRENYIHRIGRGGRFGRKGVAINFVSQEDVRVLKDIETFYNTKIEEMPMNVADLI</sequence>
<dbReference type="InterPro" id="IPR044728">
    <property type="entry name" value="EIF4A_DEADc"/>
</dbReference>
<evidence type="ECO:0000256" key="9">
    <source>
        <dbReference type="ARBA" id="ARBA00024352"/>
    </source>
</evidence>
<dbReference type="GO" id="GO:0003743">
    <property type="term" value="F:translation initiation factor activity"/>
    <property type="evidence" value="ECO:0007669"/>
    <property type="project" value="UniProtKB-KW"/>
</dbReference>
<evidence type="ECO:0000256" key="12">
    <source>
        <dbReference type="RuleBase" id="RU000492"/>
    </source>
</evidence>
<dbReference type="FunFam" id="3.40.50.300:FF:000031">
    <property type="entry name" value="Eukaryotic initiation factor 4A-III"/>
    <property type="match status" value="1"/>
</dbReference>
<evidence type="ECO:0000256" key="2">
    <source>
        <dbReference type="ARBA" id="ARBA00022540"/>
    </source>
</evidence>
<keyword evidence="6 12" id="KW-0067">ATP-binding</keyword>
<proteinExistence type="evidence at transcript level"/>
<dbReference type="Proteomes" id="UP001652625">
    <property type="component" value="Chromosome 01"/>
</dbReference>
<dbReference type="InterPro" id="IPR001650">
    <property type="entry name" value="Helicase_C-like"/>
</dbReference>
<dbReference type="GeneID" id="100211221"/>
<dbReference type="Pfam" id="PF00271">
    <property type="entry name" value="Helicase_C"/>
    <property type="match status" value="1"/>
</dbReference>
<dbReference type="EC" id="3.6.4.13" evidence="1"/>
<comment type="catalytic activity">
    <reaction evidence="10">
        <text>ATP + H2O = ADP + phosphate + H(+)</text>
        <dbReference type="Rhea" id="RHEA:13065"/>
        <dbReference type="ChEBI" id="CHEBI:15377"/>
        <dbReference type="ChEBI" id="CHEBI:15378"/>
        <dbReference type="ChEBI" id="CHEBI:30616"/>
        <dbReference type="ChEBI" id="CHEBI:43474"/>
        <dbReference type="ChEBI" id="CHEBI:456216"/>
        <dbReference type="EC" id="3.6.4.13"/>
    </reaction>
</comment>
<reference evidence="16" key="1">
    <citation type="journal article" date="2013" name="Genome Biol. Evol.">
        <title>Punctuated emergences of genetic and phenotypic innovations in eumetazoan, bilaterian, euteleostome, and hominidae ancestors.</title>
        <authorList>
            <person name="Wenger Y."/>
            <person name="Galliot B."/>
        </authorList>
    </citation>
    <scope>NUCLEOTIDE SEQUENCE</scope>
    <source>
        <tissue evidence="16">Whole animals</tissue>
    </source>
</reference>
<keyword evidence="5 12" id="KW-0347">Helicase</keyword>
<evidence type="ECO:0000256" key="8">
    <source>
        <dbReference type="ARBA" id="ARBA00022917"/>
    </source>
</evidence>
<gene>
    <name evidence="16" type="primary">EIF4A2</name>
    <name evidence="18" type="synonym">LOC100211221</name>
</gene>
<dbReference type="Gene3D" id="3.40.50.300">
    <property type="entry name" value="P-loop containing nucleotide triphosphate hydrolases"/>
    <property type="match status" value="2"/>
</dbReference>